<dbReference type="EMBL" id="CP002691">
    <property type="protein sequence ID" value="AEE48914.1"/>
    <property type="molecule type" value="Genomic_DNA"/>
</dbReference>
<reference evidence="1 2" key="1">
    <citation type="journal article" date="2011" name="Stand. Genomic Sci.">
        <title>Complete genome sequence of Haliscomenobacter hydrossis type strain (O).</title>
        <authorList>
            <consortium name="US DOE Joint Genome Institute (JGI-PGF)"/>
            <person name="Daligault H."/>
            <person name="Lapidus A."/>
            <person name="Zeytun A."/>
            <person name="Nolan M."/>
            <person name="Lucas S."/>
            <person name="Del Rio T.G."/>
            <person name="Tice H."/>
            <person name="Cheng J.F."/>
            <person name="Tapia R."/>
            <person name="Han C."/>
            <person name="Goodwin L."/>
            <person name="Pitluck S."/>
            <person name="Liolios K."/>
            <person name="Pagani I."/>
            <person name="Ivanova N."/>
            <person name="Huntemann M."/>
            <person name="Mavromatis K."/>
            <person name="Mikhailova N."/>
            <person name="Pati A."/>
            <person name="Chen A."/>
            <person name="Palaniappan K."/>
            <person name="Land M."/>
            <person name="Hauser L."/>
            <person name="Brambilla E.M."/>
            <person name="Rohde M."/>
            <person name="Verbarg S."/>
            <person name="Goker M."/>
            <person name="Bristow J."/>
            <person name="Eisen J.A."/>
            <person name="Markowitz V."/>
            <person name="Hugenholtz P."/>
            <person name="Kyrpides N.C."/>
            <person name="Klenk H.P."/>
            <person name="Woyke T."/>
        </authorList>
    </citation>
    <scope>NUCLEOTIDE SEQUENCE [LARGE SCALE GENOMIC DNA]</scope>
    <source>
        <strain evidence="2">ATCC 27775 / DSM 1100 / LMG 10767 / O</strain>
    </source>
</reference>
<evidence type="ECO:0000313" key="1">
    <source>
        <dbReference type="EMBL" id="AEE48914.1"/>
    </source>
</evidence>
<sequence>MENIKIYDEVATFLAQSAPVQILAYRPSEATQHRFDDLVWKKKEQTLSAEEASELEHYFMLEHIFRLVKIRAAIQMAQ</sequence>
<name>F4KQ88_HALH1</name>
<organism evidence="1 2">
    <name type="scientific">Haliscomenobacter hydrossis (strain ATCC 27775 / DSM 1100 / LMG 10767 / O)</name>
    <dbReference type="NCBI Taxonomy" id="760192"/>
    <lineage>
        <taxon>Bacteria</taxon>
        <taxon>Pseudomonadati</taxon>
        <taxon>Bacteroidota</taxon>
        <taxon>Saprospiria</taxon>
        <taxon>Saprospirales</taxon>
        <taxon>Haliscomenobacteraceae</taxon>
        <taxon>Haliscomenobacter</taxon>
    </lineage>
</organism>
<reference key="2">
    <citation type="submission" date="2011-04" db="EMBL/GenBank/DDBJ databases">
        <title>Complete sequence of chromosome of Haliscomenobacter hydrossis DSM 1100.</title>
        <authorList>
            <consortium name="US DOE Joint Genome Institute (JGI-PGF)"/>
            <person name="Lucas S."/>
            <person name="Han J."/>
            <person name="Lapidus A."/>
            <person name="Bruce D."/>
            <person name="Goodwin L."/>
            <person name="Pitluck S."/>
            <person name="Peters L."/>
            <person name="Kyrpides N."/>
            <person name="Mavromatis K."/>
            <person name="Ivanova N."/>
            <person name="Ovchinnikova G."/>
            <person name="Pagani I."/>
            <person name="Daligault H."/>
            <person name="Detter J.C."/>
            <person name="Han C."/>
            <person name="Land M."/>
            <person name="Hauser L."/>
            <person name="Markowitz V."/>
            <person name="Cheng J.-F."/>
            <person name="Hugenholtz P."/>
            <person name="Woyke T."/>
            <person name="Wu D."/>
            <person name="Verbarg S."/>
            <person name="Frueling A."/>
            <person name="Brambilla E."/>
            <person name="Klenk H.-P."/>
            <person name="Eisen J.A."/>
        </authorList>
    </citation>
    <scope>NUCLEOTIDE SEQUENCE</scope>
    <source>
        <strain>DSM 1100</strain>
    </source>
</reference>
<dbReference type="STRING" id="760192.Halhy_1015"/>
<evidence type="ECO:0000313" key="2">
    <source>
        <dbReference type="Proteomes" id="UP000008461"/>
    </source>
</evidence>
<dbReference type="eggNOG" id="ENOG5033IVM">
    <property type="taxonomic scope" value="Bacteria"/>
</dbReference>
<dbReference type="OrthoDB" id="964786at2"/>
<keyword evidence="2" id="KW-1185">Reference proteome</keyword>
<dbReference type="KEGG" id="hhy:Halhy_1015"/>
<accession>F4KQ88</accession>
<dbReference type="Proteomes" id="UP000008461">
    <property type="component" value="Chromosome"/>
</dbReference>
<gene>
    <name evidence="1" type="ordered locus">Halhy_1015</name>
</gene>
<protein>
    <submittedName>
        <fullName evidence="1">Uncharacterized protein</fullName>
    </submittedName>
</protein>
<proteinExistence type="predicted"/>
<dbReference type="RefSeq" id="WP_013763469.1">
    <property type="nucleotide sequence ID" value="NC_015510.1"/>
</dbReference>
<dbReference type="HOGENOM" id="CLU_192951_0_0_10"/>
<dbReference type="AlphaFoldDB" id="F4KQ88"/>